<accession>A0A3N0XDE4</accession>
<dbReference type="SUPFAM" id="SSF56601">
    <property type="entry name" value="beta-lactamase/transpeptidase-like"/>
    <property type="match status" value="1"/>
</dbReference>
<name>A0A3N0XDE4_9FLAO</name>
<dbReference type="Proteomes" id="UP000267623">
    <property type="component" value="Unassembled WGS sequence"/>
</dbReference>
<dbReference type="EMBL" id="RJTU01000010">
    <property type="protein sequence ID" value="ROI14821.1"/>
    <property type="molecule type" value="Genomic_DNA"/>
</dbReference>
<dbReference type="GO" id="GO:0016787">
    <property type="term" value="F:hydrolase activity"/>
    <property type="evidence" value="ECO:0007669"/>
    <property type="project" value="UniProtKB-KW"/>
</dbReference>
<dbReference type="InterPro" id="IPR050491">
    <property type="entry name" value="AmpC-like"/>
</dbReference>
<evidence type="ECO:0000259" key="1">
    <source>
        <dbReference type="Pfam" id="PF00144"/>
    </source>
</evidence>
<evidence type="ECO:0000313" key="3">
    <source>
        <dbReference type="Proteomes" id="UP000267623"/>
    </source>
</evidence>
<proteinExistence type="predicted"/>
<dbReference type="AlphaFoldDB" id="A0A3N0XDE4"/>
<dbReference type="Gene3D" id="3.40.710.10">
    <property type="entry name" value="DD-peptidase/beta-lactamase superfamily"/>
    <property type="match status" value="1"/>
</dbReference>
<comment type="caution">
    <text evidence="2">The sequence shown here is derived from an EMBL/GenBank/DDBJ whole genome shotgun (WGS) entry which is preliminary data.</text>
</comment>
<sequence>MILLINICHSKSVTLIFQKINSRFDNWRAILHRLLIMNIIPQKILKPNQKLNGLKLTFEDEQSFNPADSIISLQSYLENVLSAKGKWNKDSFTSHKPGTIYEYSNVGTALAAFIVEQATGESFNQFTGKYIMEPLEMKDSGWKTKDVDVKKYSRLYENPTTPLPYYELITYPDGGFITNVTDLSKYLSELIKGYNGKGTILSKESYKEYFKPQLIESNFTERNTKNPYNESYNAGIFMGFGYTGYIGHTGGDPGIMSIMFFDPKTSLGRIMIFNTNFSDKEGNKAFFGIWNSLEKHQHIK</sequence>
<dbReference type="PANTHER" id="PTHR46825:SF9">
    <property type="entry name" value="BETA-LACTAMASE-RELATED DOMAIN-CONTAINING PROTEIN"/>
    <property type="match status" value="1"/>
</dbReference>
<feature type="domain" description="Beta-lactamase-related" evidence="1">
    <location>
        <begin position="94"/>
        <end position="285"/>
    </location>
</feature>
<protein>
    <submittedName>
        <fullName evidence="2">Class A beta-lactamase-related serine hydrolase</fullName>
    </submittedName>
</protein>
<reference evidence="3" key="1">
    <citation type="submission" date="2018-11" db="EMBL/GenBank/DDBJ databases">
        <title>Proposal to divide the Flavobacteriaceae and reorganize its genera based on Amino Acid Identity values calculated from whole genome sequences.</title>
        <authorList>
            <person name="Nicholson A.C."/>
            <person name="Gulvik C.A."/>
            <person name="Whitney A.M."/>
            <person name="Humrighouse B.W."/>
            <person name="Bell M."/>
            <person name="Holmes B."/>
            <person name="Steigerwalt A."/>
            <person name="Villarma A."/>
            <person name="Sheth M."/>
            <person name="Batra D."/>
            <person name="Pryor J."/>
            <person name="Bernardet J.-F."/>
            <person name="Hugo C."/>
            <person name="Kampfer P."/>
            <person name="Newman J."/>
            <person name="Mcquiston J."/>
        </authorList>
    </citation>
    <scope>NUCLEOTIDE SEQUENCE [LARGE SCALE GENOMIC DNA]</scope>
    <source>
        <strain evidence="3">DSM 22165</strain>
    </source>
</reference>
<gene>
    <name evidence="2" type="ORF">EGH73_00935</name>
</gene>
<dbReference type="PANTHER" id="PTHR46825">
    <property type="entry name" value="D-ALANYL-D-ALANINE-CARBOXYPEPTIDASE/ENDOPEPTIDASE AMPH"/>
    <property type="match status" value="1"/>
</dbReference>
<keyword evidence="2" id="KW-0378">Hydrolase</keyword>
<dbReference type="InterPro" id="IPR001466">
    <property type="entry name" value="Beta-lactam-related"/>
</dbReference>
<evidence type="ECO:0000313" key="2">
    <source>
        <dbReference type="EMBL" id="ROI14821.1"/>
    </source>
</evidence>
<dbReference type="Pfam" id="PF00144">
    <property type="entry name" value="Beta-lactamase"/>
    <property type="match status" value="1"/>
</dbReference>
<organism evidence="2 3">
    <name type="scientific">Epilithonimonas hominis</name>
    <dbReference type="NCBI Taxonomy" id="420404"/>
    <lineage>
        <taxon>Bacteria</taxon>
        <taxon>Pseudomonadati</taxon>
        <taxon>Bacteroidota</taxon>
        <taxon>Flavobacteriia</taxon>
        <taxon>Flavobacteriales</taxon>
        <taxon>Weeksellaceae</taxon>
        <taxon>Chryseobacterium group</taxon>
        <taxon>Epilithonimonas</taxon>
    </lineage>
</organism>
<dbReference type="InterPro" id="IPR012338">
    <property type="entry name" value="Beta-lactam/transpept-like"/>
</dbReference>